<dbReference type="Pfam" id="PF00582">
    <property type="entry name" value="Usp"/>
    <property type="match status" value="1"/>
</dbReference>
<organism evidence="2 3">
    <name type="scientific">Nocardioides agri</name>
    <dbReference type="NCBI Taxonomy" id="2682843"/>
    <lineage>
        <taxon>Bacteria</taxon>
        <taxon>Bacillati</taxon>
        <taxon>Actinomycetota</taxon>
        <taxon>Actinomycetes</taxon>
        <taxon>Propionibacteriales</taxon>
        <taxon>Nocardioidaceae</taxon>
        <taxon>Nocardioides</taxon>
    </lineage>
</organism>
<dbReference type="RefSeq" id="WP_157340837.1">
    <property type="nucleotide sequence ID" value="NZ_WSEK01000004.1"/>
</dbReference>
<sequence>MSTRYDERPVVVGIHDHDVDDALRYAVQEARRNGCGLWVAHSHDAGRSVDVAVLDRAVARAGELAGPDVPVTGRHVAGVPVESVLVAFPEARTVVLRHRDVLHLLRTLTSDVAAAIHTPVVCVPQHWAAAEPDRRPVAVGVEHLSTAGPLVRAAAEEASGRGVPLRVVHVRSIRGQADPILESEAHDDLDEAVATCGATVPVTVEVDHGEATETLLAIARESQLLVLGRNEPRAGVGCRMGRAARSLLHDSAAPLLVLPPPQPVAVLASR</sequence>
<dbReference type="SUPFAM" id="SSF52402">
    <property type="entry name" value="Adenine nucleotide alpha hydrolases-like"/>
    <property type="match status" value="1"/>
</dbReference>
<evidence type="ECO:0000313" key="3">
    <source>
        <dbReference type="Proteomes" id="UP000473525"/>
    </source>
</evidence>
<dbReference type="Gene3D" id="3.40.50.620">
    <property type="entry name" value="HUPs"/>
    <property type="match status" value="2"/>
</dbReference>
<accession>A0A6L6XMX5</accession>
<name>A0A6L6XMX5_9ACTN</name>
<protein>
    <recommendedName>
        <fullName evidence="1">UspA domain-containing protein</fullName>
    </recommendedName>
</protein>
<feature type="domain" description="UspA" evidence="1">
    <location>
        <begin position="135"/>
        <end position="259"/>
    </location>
</feature>
<dbReference type="AlphaFoldDB" id="A0A6L6XMX5"/>
<dbReference type="InterPro" id="IPR006016">
    <property type="entry name" value="UspA"/>
</dbReference>
<evidence type="ECO:0000259" key="1">
    <source>
        <dbReference type="Pfam" id="PF00582"/>
    </source>
</evidence>
<keyword evidence="3" id="KW-1185">Reference proteome</keyword>
<dbReference type="EMBL" id="WSEK01000004">
    <property type="protein sequence ID" value="MVQ48574.1"/>
    <property type="molecule type" value="Genomic_DNA"/>
</dbReference>
<dbReference type="InterPro" id="IPR014729">
    <property type="entry name" value="Rossmann-like_a/b/a_fold"/>
</dbReference>
<reference evidence="2 3" key="1">
    <citation type="submission" date="2019-12" db="EMBL/GenBank/DDBJ databases">
        <authorList>
            <person name="Huq M.A."/>
        </authorList>
    </citation>
    <scope>NUCLEOTIDE SEQUENCE [LARGE SCALE GENOMIC DNA]</scope>
    <source>
        <strain evidence="2 3">MAH-18</strain>
    </source>
</reference>
<evidence type="ECO:0000313" key="2">
    <source>
        <dbReference type="EMBL" id="MVQ48574.1"/>
    </source>
</evidence>
<dbReference type="Proteomes" id="UP000473525">
    <property type="component" value="Unassembled WGS sequence"/>
</dbReference>
<comment type="caution">
    <text evidence="2">The sequence shown here is derived from an EMBL/GenBank/DDBJ whole genome shotgun (WGS) entry which is preliminary data.</text>
</comment>
<proteinExistence type="predicted"/>
<gene>
    <name evidence="2" type="ORF">GON03_05230</name>
</gene>